<dbReference type="SUPFAM" id="SSF81901">
    <property type="entry name" value="HCP-like"/>
    <property type="match status" value="1"/>
</dbReference>
<keyword evidence="2" id="KW-1133">Transmembrane helix</keyword>
<reference evidence="3" key="1">
    <citation type="submission" date="2021-04" db="EMBL/GenBank/DDBJ databases">
        <authorList>
            <consortium name="Molecular Ecology Group"/>
        </authorList>
    </citation>
    <scope>NUCLEOTIDE SEQUENCE</scope>
</reference>
<accession>A0A8S3ZAC5</accession>
<keyword evidence="4" id="KW-1185">Reference proteome</keyword>
<dbReference type="PANTHER" id="PTHR44444">
    <property type="entry name" value="PROTEIN SEL-1 HOMOLOG 3"/>
    <property type="match status" value="1"/>
</dbReference>
<keyword evidence="2" id="KW-0472">Membrane</keyword>
<keyword evidence="2" id="KW-0812">Transmembrane</keyword>
<dbReference type="AlphaFoldDB" id="A0A8S3ZAC5"/>
<evidence type="ECO:0000256" key="1">
    <source>
        <dbReference type="SAM" id="Coils"/>
    </source>
</evidence>
<gene>
    <name evidence="3" type="ORF">CUNI_LOCUS9530</name>
</gene>
<name>A0A8S3ZAC5_9EUPU</name>
<feature type="coiled-coil region" evidence="1">
    <location>
        <begin position="188"/>
        <end position="215"/>
    </location>
</feature>
<dbReference type="InterPro" id="IPR042756">
    <property type="entry name" value="Sel-1L3"/>
</dbReference>
<dbReference type="PANTHER" id="PTHR44444:SF6">
    <property type="entry name" value="LAMININ G DOMAIN-CONTAINING PROTEIN"/>
    <property type="match status" value="1"/>
</dbReference>
<comment type="caution">
    <text evidence="3">The sequence shown here is derived from an EMBL/GenBank/DDBJ whole genome shotgun (WGS) entry which is preliminary data.</text>
</comment>
<dbReference type="EMBL" id="CAJHNH020001668">
    <property type="protein sequence ID" value="CAG5123972.1"/>
    <property type="molecule type" value="Genomic_DNA"/>
</dbReference>
<dbReference type="OrthoDB" id="272077at2759"/>
<evidence type="ECO:0000313" key="3">
    <source>
        <dbReference type="EMBL" id="CAG5123972.1"/>
    </source>
</evidence>
<sequence>MLADAGLEVASFNLAYLCEHNQNGVRKYISKECEWKHYNLSTQREPHFVDAYSYIKMGDYHWYGCLGHRNLAEAANQYSQAAVKGNPQALFNLAYMVEEGVDISPVIWWRLHLSSDIYTSKVRLLLELYARCRESRQSEAFMPCCLAWFRIWCLDIWDQYHIYMKVTSFLSVFVTITTTTYLVYRHFLQRRIDRQNELERKAAEEEEDRGRLADLQNIVEVEENDDEEEFEDI</sequence>
<dbReference type="Gene3D" id="1.25.40.10">
    <property type="entry name" value="Tetratricopeptide repeat domain"/>
    <property type="match status" value="1"/>
</dbReference>
<feature type="transmembrane region" description="Helical" evidence="2">
    <location>
        <begin position="163"/>
        <end position="184"/>
    </location>
</feature>
<evidence type="ECO:0000313" key="4">
    <source>
        <dbReference type="Proteomes" id="UP000678393"/>
    </source>
</evidence>
<dbReference type="InterPro" id="IPR011990">
    <property type="entry name" value="TPR-like_helical_dom_sf"/>
</dbReference>
<evidence type="ECO:0000256" key="2">
    <source>
        <dbReference type="SAM" id="Phobius"/>
    </source>
</evidence>
<dbReference type="Proteomes" id="UP000678393">
    <property type="component" value="Unassembled WGS sequence"/>
</dbReference>
<keyword evidence="1" id="KW-0175">Coiled coil</keyword>
<organism evidence="3 4">
    <name type="scientific">Candidula unifasciata</name>
    <dbReference type="NCBI Taxonomy" id="100452"/>
    <lineage>
        <taxon>Eukaryota</taxon>
        <taxon>Metazoa</taxon>
        <taxon>Spiralia</taxon>
        <taxon>Lophotrochozoa</taxon>
        <taxon>Mollusca</taxon>
        <taxon>Gastropoda</taxon>
        <taxon>Heterobranchia</taxon>
        <taxon>Euthyneura</taxon>
        <taxon>Panpulmonata</taxon>
        <taxon>Eupulmonata</taxon>
        <taxon>Stylommatophora</taxon>
        <taxon>Helicina</taxon>
        <taxon>Helicoidea</taxon>
        <taxon>Geomitridae</taxon>
        <taxon>Candidula</taxon>
    </lineage>
</organism>
<proteinExistence type="predicted"/>
<protein>
    <submittedName>
        <fullName evidence="3">Uncharacterized protein</fullName>
    </submittedName>
</protein>